<keyword evidence="6" id="KW-0539">Nucleus</keyword>
<protein>
    <recommendedName>
        <fullName evidence="10">Transcription factor domain-containing protein</fullName>
    </recommendedName>
</protein>
<dbReference type="GO" id="GO:0003677">
    <property type="term" value="F:DNA binding"/>
    <property type="evidence" value="ECO:0007669"/>
    <property type="project" value="UniProtKB-KW"/>
</dbReference>
<reference evidence="8 9" key="1">
    <citation type="journal article" date="2018" name="Mol. Biol. Evol.">
        <title>Broad Genomic Sampling Reveals a Smut Pathogenic Ancestry of the Fungal Clade Ustilaginomycotina.</title>
        <authorList>
            <person name="Kijpornyongpan T."/>
            <person name="Mondo S.J."/>
            <person name="Barry K."/>
            <person name="Sandor L."/>
            <person name="Lee J."/>
            <person name="Lipzen A."/>
            <person name="Pangilinan J."/>
            <person name="LaButti K."/>
            <person name="Hainaut M."/>
            <person name="Henrissat B."/>
            <person name="Grigoriev I.V."/>
            <person name="Spatafora J.W."/>
            <person name="Aime M.C."/>
        </authorList>
    </citation>
    <scope>NUCLEOTIDE SEQUENCE [LARGE SCALE GENOMIC DNA]</scope>
    <source>
        <strain evidence="8 9">MCA 4198</strain>
    </source>
</reference>
<gene>
    <name evidence="8" type="ORF">FA10DRAFT_288890</name>
</gene>
<evidence type="ECO:0000313" key="9">
    <source>
        <dbReference type="Proteomes" id="UP000245768"/>
    </source>
</evidence>
<keyword evidence="5" id="KW-0804">Transcription</keyword>
<dbReference type="RefSeq" id="XP_025374667.1">
    <property type="nucleotide sequence ID" value="XM_025524242.1"/>
</dbReference>
<evidence type="ECO:0000256" key="7">
    <source>
        <dbReference type="SAM" id="MobiDB-lite"/>
    </source>
</evidence>
<evidence type="ECO:0000256" key="1">
    <source>
        <dbReference type="ARBA" id="ARBA00022723"/>
    </source>
</evidence>
<dbReference type="PANTHER" id="PTHR31779:SF4">
    <property type="entry name" value="2-NITROPROPANE DIOXYGENASE FAMILY, PUTATIVE (AFU_ORTHOLOGUE AFUA_2G17430)-RELATED"/>
    <property type="match status" value="1"/>
</dbReference>
<feature type="compositionally biased region" description="Pro residues" evidence="7">
    <location>
        <begin position="21"/>
        <end position="34"/>
    </location>
</feature>
<dbReference type="CDD" id="cd12148">
    <property type="entry name" value="fungal_TF_MHR"/>
    <property type="match status" value="1"/>
</dbReference>
<dbReference type="PANTHER" id="PTHR31779">
    <property type="entry name" value="2-NITROPROPANE DIOXYGENASE FAMILY, PUTATIVE (AFU_ORTHOLOGUE AFUA_2G17430)-RELATED"/>
    <property type="match status" value="1"/>
</dbReference>
<dbReference type="STRING" id="215250.A0A316YE06"/>
<evidence type="ECO:0000313" key="8">
    <source>
        <dbReference type="EMBL" id="PWN87469.1"/>
    </source>
</evidence>
<evidence type="ECO:0000256" key="5">
    <source>
        <dbReference type="ARBA" id="ARBA00023163"/>
    </source>
</evidence>
<accession>A0A316YE06</accession>
<evidence type="ECO:0000256" key="4">
    <source>
        <dbReference type="ARBA" id="ARBA00023125"/>
    </source>
</evidence>
<organism evidence="8 9">
    <name type="scientific">Acaromyces ingoldii</name>
    <dbReference type="NCBI Taxonomy" id="215250"/>
    <lineage>
        <taxon>Eukaryota</taxon>
        <taxon>Fungi</taxon>
        <taxon>Dikarya</taxon>
        <taxon>Basidiomycota</taxon>
        <taxon>Ustilaginomycotina</taxon>
        <taxon>Exobasidiomycetes</taxon>
        <taxon>Exobasidiales</taxon>
        <taxon>Cryptobasidiaceae</taxon>
        <taxon>Acaromyces</taxon>
    </lineage>
</organism>
<sequence>MPCSECTIRDLACVFEDSPYFRPPPPPPPRPPPRAASDSMPVSAVTPVALNALKSDRSLEKTPRNSVQDEGSSDRLGTNTAPGFVSSLARNLEHQPLAAPSLTRALGWCCAVRPHSDRPLLLTQGASLHDLVDEREAFRLAEVYINAVPSVFPIFASAQTVYGLVRDARGSSFSTVPASKKAAAALVCALGSVFSARACANEMALCELAGALLFHESMNFGPTTDSIVAWALMCIYKRATASPHAASSANTMAMSVVETVFMHDQQERHGPWHHLGRSEEEKRTQAVSKIIWFHNRMMGSETGKTTFTVRQAALDEYLQADTGVDKLDQLIRLSYAASVSPTDTTRELEERILTLGQLPENQSSIIDDAFHILSEADVAFICYRSIRARRAAQTPETTQQLIHLGLRASRAAQRLVEEHRRWWQVLSVPFQLLCILLALDTPASLSYVRESLDILGAIAQQLANDSAWEAHSTAHHLVRLCQEAKKRDQDALAAALRSTVHGSSGQVDHDWDSNIFLRADDATDWDKFFDLWLPPAQ</sequence>
<evidence type="ECO:0000256" key="6">
    <source>
        <dbReference type="ARBA" id="ARBA00023242"/>
    </source>
</evidence>
<keyword evidence="2" id="KW-0862">Zinc</keyword>
<keyword evidence="1" id="KW-0479">Metal-binding</keyword>
<dbReference type="GO" id="GO:0009410">
    <property type="term" value="P:response to xenobiotic stimulus"/>
    <property type="evidence" value="ECO:0007669"/>
    <property type="project" value="TreeGrafter"/>
</dbReference>
<dbReference type="AlphaFoldDB" id="A0A316YE06"/>
<dbReference type="GO" id="GO:0046872">
    <property type="term" value="F:metal ion binding"/>
    <property type="evidence" value="ECO:0007669"/>
    <property type="project" value="UniProtKB-KW"/>
</dbReference>
<dbReference type="EMBL" id="KZ819640">
    <property type="protein sequence ID" value="PWN87469.1"/>
    <property type="molecule type" value="Genomic_DNA"/>
</dbReference>
<keyword evidence="9" id="KW-1185">Reference proteome</keyword>
<feature type="region of interest" description="Disordered" evidence="7">
    <location>
        <begin position="18"/>
        <end position="80"/>
    </location>
</feature>
<dbReference type="OrthoDB" id="2428527at2759"/>
<dbReference type="GeneID" id="37046158"/>
<feature type="compositionally biased region" description="Basic and acidic residues" evidence="7">
    <location>
        <begin position="54"/>
        <end position="63"/>
    </location>
</feature>
<dbReference type="InParanoid" id="A0A316YE06"/>
<dbReference type="Proteomes" id="UP000245768">
    <property type="component" value="Unassembled WGS sequence"/>
</dbReference>
<keyword evidence="3" id="KW-0805">Transcription regulation</keyword>
<keyword evidence="4" id="KW-0238">DNA-binding</keyword>
<evidence type="ECO:0000256" key="3">
    <source>
        <dbReference type="ARBA" id="ARBA00023015"/>
    </source>
</evidence>
<proteinExistence type="predicted"/>
<dbReference type="GO" id="GO:0003700">
    <property type="term" value="F:DNA-binding transcription factor activity"/>
    <property type="evidence" value="ECO:0007669"/>
    <property type="project" value="TreeGrafter"/>
</dbReference>
<evidence type="ECO:0000256" key="2">
    <source>
        <dbReference type="ARBA" id="ARBA00022833"/>
    </source>
</evidence>
<evidence type="ECO:0008006" key="10">
    <source>
        <dbReference type="Google" id="ProtNLM"/>
    </source>
</evidence>
<dbReference type="InterPro" id="IPR052478">
    <property type="entry name" value="Metabolite_Synth_Reg"/>
</dbReference>
<name>A0A316YE06_9BASI</name>
<feature type="compositionally biased region" description="Polar residues" evidence="7">
    <location>
        <begin position="64"/>
        <end position="80"/>
    </location>
</feature>